<evidence type="ECO:0000313" key="3">
    <source>
        <dbReference type="Proteomes" id="UP001054902"/>
    </source>
</evidence>
<comment type="caution">
    <text evidence="2">The sequence shown here is derived from an EMBL/GenBank/DDBJ whole genome shotgun (WGS) entry which is preliminary data.</text>
</comment>
<proteinExistence type="predicted"/>
<dbReference type="EMBL" id="BLLK01000046">
    <property type="protein sequence ID" value="GFH53125.1"/>
    <property type="molecule type" value="Genomic_DNA"/>
</dbReference>
<name>A0AAD3CY87_9STRA</name>
<feature type="region of interest" description="Disordered" evidence="1">
    <location>
        <begin position="1"/>
        <end position="89"/>
    </location>
</feature>
<gene>
    <name evidence="2" type="ORF">CTEN210_09601</name>
</gene>
<sequence length="406" mass="46912">MNVNMDMDMMNGGNRGKRSQQEVDAQEERPFKRYRAGADEQDENQQPSPSPSNQKRRHLELDHDAQMLEAPEEPGRTLKRRKTGPALPQLAQNINQYVLGFGTNDDRSGSVYQSPAFRSQVGRVRRSSRFAYDRSGVDPLSPQHMSSINEDNDIHRNSPIAPRRTGPPQRRDIAFPTEAERAHRRNELRAMNPNQSESSEDSSEDSFHDAVEEEVDQDSFHDARQSPSESPIEMPENEDFQQGQVMEDETDEQQVTDDPQSEVMDEQEQAMEDETDEQQVTDDPQSEVMDEQEQAMEDESNEEEVTEDPQIGVMDEQEPTMEDESNQQQVTEDPQIGVVDEQEPTMEDESDEEDMTEDPQIAQEAEIDERGAFEWFQDEKGRRIRRSLRIKENERIHGRVVYTKYF</sequence>
<protein>
    <submittedName>
        <fullName evidence="2">Uncharacterized protein</fullName>
    </submittedName>
</protein>
<feature type="compositionally biased region" description="Acidic residues" evidence="1">
    <location>
        <begin position="315"/>
        <end position="325"/>
    </location>
</feature>
<dbReference type="AlphaFoldDB" id="A0AAD3CY87"/>
<feature type="compositionally biased region" description="Low complexity" evidence="1">
    <location>
        <begin position="1"/>
        <end position="12"/>
    </location>
</feature>
<feature type="compositionally biased region" description="Acidic residues" evidence="1">
    <location>
        <begin position="340"/>
        <end position="357"/>
    </location>
</feature>
<evidence type="ECO:0000313" key="2">
    <source>
        <dbReference type="EMBL" id="GFH53125.1"/>
    </source>
</evidence>
<accession>A0AAD3CY87</accession>
<feature type="compositionally biased region" description="Polar residues" evidence="1">
    <location>
        <begin position="44"/>
        <end position="53"/>
    </location>
</feature>
<feature type="region of interest" description="Disordered" evidence="1">
    <location>
        <begin position="133"/>
        <end position="361"/>
    </location>
</feature>
<feature type="compositionally biased region" description="Basic and acidic residues" evidence="1">
    <location>
        <begin position="169"/>
        <end position="188"/>
    </location>
</feature>
<reference evidence="2 3" key="1">
    <citation type="journal article" date="2021" name="Sci. Rep.">
        <title>The genome of the diatom Chaetoceros tenuissimus carries an ancient integrated fragment of an extant virus.</title>
        <authorList>
            <person name="Hongo Y."/>
            <person name="Kimura K."/>
            <person name="Takaki Y."/>
            <person name="Yoshida Y."/>
            <person name="Baba S."/>
            <person name="Kobayashi G."/>
            <person name="Nagasaki K."/>
            <person name="Hano T."/>
            <person name="Tomaru Y."/>
        </authorList>
    </citation>
    <scope>NUCLEOTIDE SEQUENCE [LARGE SCALE GENOMIC DNA]</scope>
    <source>
        <strain evidence="2 3">NIES-3715</strain>
    </source>
</reference>
<keyword evidence="3" id="KW-1185">Reference proteome</keyword>
<organism evidence="2 3">
    <name type="scientific">Chaetoceros tenuissimus</name>
    <dbReference type="NCBI Taxonomy" id="426638"/>
    <lineage>
        <taxon>Eukaryota</taxon>
        <taxon>Sar</taxon>
        <taxon>Stramenopiles</taxon>
        <taxon>Ochrophyta</taxon>
        <taxon>Bacillariophyta</taxon>
        <taxon>Coscinodiscophyceae</taxon>
        <taxon>Chaetocerotophycidae</taxon>
        <taxon>Chaetocerotales</taxon>
        <taxon>Chaetocerotaceae</taxon>
        <taxon>Chaetoceros</taxon>
    </lineage>
</organism>
<feature type="compositionally biased region" description="Acidic residues" evidence="1">
    <location>
        <begin position="246"/>
        <end position="307"/>
    </location>
</feature>
<dbReference type="Proteomes" id="UP001054902">
    <property type="component" value="Unassembled WGS sequence"/>
</dbReference>
<evidence type="ECO:0000256" key="1">
    <source>
        <dbReference type="SAM" id="MobiDB-lite"/>
    </source>
</evidence>